<feature type="domain" description="SnoaL-like" evidence="2">
    <location>
        <begin position="25"/>
        <end position="159"/>
    </location>
</feature>
<dbReference type="InterPro" id="IPR032710">
    <property type="entry name" value="NTF2-like_dom_sf"/>
</dbReference>
<dbReference type="Proteomes" id="UP000800036">
    <property type="component" value="Unassembled WGS sequence"/>
</dbReference>
<proteinExistence type="predicted"/>
<accession>A0A6A5VNA8</accession>
<evidence type="ECO:0000313" key="4">
    <source>
        <dbReference type="Proteomes" id="UP000800036"/>
    </source>
</evidence>
<protein>
    <recommendedName>
        <fullName evidence="2">SnoaL-like domain-containing protein</fullName>
    </recommendedName>
</protein>
<evidence type="ECO:0000259" key="2">
    <source>
        <dbReference type="Pfam" id="PF13577"/>
    </source>
</evidence>
<sequence length="175" mass="18377">MKLPTLLTLASAALHVYATPAGPSSHEAIAAPLYAFYRALDLKSAPLLLLSTTEDLVFDGTAFASIGIGAPVPLVGQDVIVPSLLSSLKMTTMHNLANVQVEEVGGGGEGRANVTAYVLAYHHKELFKPSSNTGNVYLMGNLAAAGVVRKEGGWKVEKLTLIPFFQSGNKVVMGL</sequence>
<gene>
    <name evidence="3" type="ORF">BU23DRAFT_150269</name>
</gene>
<dbReference type="AlphaFoldDB" id="A0A6A5VNA8"/>
<dbReference type="InterPro" id="IPR037401">
    <property type="entry name" value="SnoaL-like"/>
</dbReference>
<dbReference type="EMBL" id="ML976658">
    <property type="protein sequence ID" value="KAF1979203.1"/>
    <property type="molecule type" value="Genomic_DNA"/>
</dbReference>
<reference evidence="3" key="1">
    <citation type="journal article" date="2020" name="Stud. Mycol.">
        <title>101 Dothideomycetes genomes: a test case for predicting lifestyles and emergence of pathogens.</title>
        <authorList>
            <person name="Haridas S."/>
            <person name="Albert R."/>
            <person name="Binder M."/>
            <person name="Bloem J."/>
            <person name="Labutti K."/>
            <person name="Salamov A."/>
            <person name="Andreopoulos B."/>
            <person name="Baker S."/>
            <person name="Barry K."/>
            <person name="Bills G."/>
            <person name="Bluhm B."/>
            <person name="Cannon C."/>
            <person name="Castanera R."/>
            <person name="Culley D."/>
            <person name="Daum C."/>
            <person name="Ezra D."/>
            <person name="Gonzalez J."/>
            <person name="Henrissat B."/>
            <person name="Kuo A."/>
            <person name="Liang C."/>
            <person name="Lipzen A."/>
            <person name="Lutzoni F."/>
            <person name="Magnuson J."/>
            <person name="Mondo S."/>
            <person name="Nolan M."/>
            <person name="Ohm R."/>
            <person name="Pangilinan J."/>
            <person name="Park H.-J."/>
            <person name="Ramirez L."/>
            <person name="Alfaro M."/>
            <person name="Sun H."/>
            <person name="Tritt A."/>
            <person name="Yoshinaga Y."/>
            <person name="Zwiers L.-H."/>
            <person name="Turgeon B."/>
            <person name="Goodwin S."/>
            <person name="Spatafora J."/>
            <person name="Crous P."/>
            <person name="Grigoriev I."/>
        </authorList>
    </citation>
    <scope>NUCLEOTIDE SEQUENCE</scope>
    <source>
        <strain evidence="3">CBS 107.79</strain>
    </source>
</reference>
<evidence type="ECO:0000256" key="1">
    <source>
        <dbReference type="SAM" id="SignalP"/>
    </source>
</evidence>
<keyword evidence="1" id="KW-0732">Signal</keyword>
<organism evidence="3 4">
    <name type="scientific">Bimuria novae-zelandiae CBS 107.79</name>
    <dbReference type="NCBI Taxonomy" id="1447943"/>
    <lineage>
        <taxon>Eukaryota</taxon>
        <taxon>Fungi</taxon>
        <taxon>Dikarya</taxon>
        <taxon>Ascomycota</taxon>
        <taxon>Pezizomycotina</taxon>
        <taxon>Dothideomycetes</taxon>
        <taxon>Pleosporomycetidae</taxon>
        <taxon>Pleosporales</taxon>
        <taxon>Massarineae</taxon>
        <taxon>Didymosphaeriaceae</taxon>
        <taxon>Bimuria</taxon>
    </lineage>
</organism>
<dbReference type="Pfam" id="PF13577">
    <property type="entry name" value="SnoaL_4"/>
    <property type="match status" value="1"/>
</dbReference>
<name>A0A6A5VNA8_9PLEO</name>
<feature type="chain" id="PRO_5025589922" description="SnoaL-like domain-containing protein" evidence="1">
    <location>
        <begin position="19"/>
        <end position="175"/>
    </location>
</feature>
<dbReference type="Gene3D" id="3.10.450.50">
    <property type="match status" value="1"/>
</dbReference>
<dbReference type="SUPFAM" id="SSF54427">
    <property type="entry name" value="NTF2-like"/>
    <property type="match status" value="1"/>
</dbReference>
<keyword evidence="4" id="KW-1185">Reference proteome</keyword>
<evidence type="ECO:0000313" key="3">
    <source>
        <dbReference type="EMBL" id="KAF1979203.1"/>
    </source>
</evidence>
<dbReference type="OrthoDB" id="2148716at2759"/>
<feature type="signal peptide" evidence="1">
    <location>
        <begin position="1"/>
        <end position="18"/>
    </location>
</feature>